<evidence type="ECO:0000313" key="1">
    <source>
        <dbReference type="EMBL" id="KAK8192645.1"/>
    </source>
</evidence>
<organism evidence="1 2">
    <name type="scientific">Zalaria obscura</name>
    <dbReference type="NCBI Taxonomy" id="2024903"/>
    <lineage>
        <taxon>Eukaryota</taxon>
        <taxon>Fungi</taxon>
        <taxon>Dikarya</taxon>
        <taxon>Ascomycota</taxon>
        <taxon>Pezizomycotina</taxon>
        <taxon>Dothideomycetes</taxon>
        <taxon>Dothideomycetidae</taxon>
        <taxon>Dothideales</taxon>
        <taxon>Zalariaceae</taxon>
        <taxon>Zalaria</taxon>
    </lineage>
</organism>
<name>A0ACC3S5B5_9PEZI</name>
<evidence type="ECO:0000313" key="2">
    <source>
        <dbReference type="Proteomes" id="UP001320706"/>
    </source>
</evidence>
<dbReference type="EMBL" id="JAMKPW020000044">
    <property type="protein sequence ID" value="KAK8192645.1"/>
    <property type="molecule type" value="Genomic_DNA"/>
</dbReference>
<accession>A0ACC3S5B5</accession>
<sequence>MDAASHSIASTIPKFEAQDRGDGLATARHADDLVWQRQYVLNEVFKTPSQDMGTLLAQMNQHHYGASAEPRQPQHPPPLAPDVQHVMNTTPLIFSHTIAPESNTGSDHALTPGSGYPRHPSNTPLNGWDGITCPDLECGSKLGYWDVRKAATEDVSLKYETLTVRAAVAGLEGFDYCLRAGCGSGQISETGDKLMVCGECGYKQCLQCKVAWHEKESCEQYVHRSSEAKSRDEEKASERYISRFAKRSEVQA</sequence>
<keyword evidence="2" id="KW-1185">Reference proteome</keyword>
<reference evidence="1" key="1">
    <citation type="submission" date="2024-02" db="EMBL/GenBank/DDBJ databases">
        <title>Metagenome Assembled Genome of Zalaria obscura JY119.</title>
        <authorList>
            <person name="Vighnesh L."/>
            <person name="Jagadeeshwari U."/>
            <person name="Venkata Ramana C."/>
            <person name="Sasikala C."/>
        </authorList>
    </citation>
    <scope>NUCLEOTIDE SEQUENCE</scope>
    <source>
        <strain evidence="1">JY119</strain>
    </source>
</reference>
<dbReference type="Proteomes" id="UP001320706">
    <property type="component" value="Unassembled WGS sequence"/>
</dbReference>
<proteinExistence type="predicted"/>
<protein>
    <submittedName>
        <fullName evidence="1">Uncharacterized protein</fullName>
    </submittedName>
</protein>
<gene>
    <name evidence="1" type="ORF">M8818_007817</name>
</gene>
<comment type="caution">
    <text evidence="1">The sequence shown here is derived from an EMBL/GenBank/DDBJ whole genome shotgun (WGS) entry which is preliminary data.</text>
</comment>